<evidence type="ECO:0000313" key="20">
    <source>
        <dbReference type="WBParaSite" id="EgrG_000427900"/>
    </source>
</evidence>
<dbReference type="InterPro" id="IPR019173">
    <property type="entry name" value="NADH_UbQ_OxRdtase_B5_su"/>
</dbReference>
<keyword evidence="10" id="KW-0809">Transit peptide</keyword>
<evidence type="ECO:0000256" key="5">
    <source>
        <dbReference type="ARBA" id="ARBA00015175"/>
    </source>
</evidence>
<organism evidence="18">
    <name type="scientific">Echinococcus granulosus</name>
    <name type="common">Hydatid tapeworm</name>
    <dbReference type="NCBI Taxonomy" id="6210"/>
    <lineage>
        <taxon>Eukaryota</taxon>
        <taxon>Metazoa</taxon>
        <taxon>Spiralia</taxon>
        <taxon>Lophotrochozoa</taxon>
        <taxon>Platyhelminthes</taxon>
        <taxon>Cestoda</taxon>
        <taxon>Eucestoda</taxon>
        <taxon>Cyclophyllidea</taxon>
        <taxon>Taeniidae</taxon>
        <taxon>Echinococcus</taxon>
        <taxon>Echinococcus granulosus group</taxon>
    </lineage>
</organism>
<dbReference type="PANTHER" id="PTHR13178">
    <property type="entry name" value="NADH-UBIQUINONE OXIDOREDUCTASE SGDH SUBUNIT"/>
    <property type="match status" value="1"/>
</dbReference>
<evidence type="ECO:0000256" key="14">
    <source>
        <dbReference type="ARBA" id="ARBA00023136"/>
    </source>
</evidence>
<keyword evidence="12 17" id="KW-1133">Transmembrane helix</keyword>
<evidence type="ECO:0000256" key="2">
    <source>
        <dbReference type="ARBA" id="ARBA00004434"/>
    </source>
</evidence>
<dbReference type="OrthoDB" id="9995605at2759"/>
<keyword evidence="18" id="KW-0830">Ubiquinone</keyword>
<keyword evidence="9" id="KW-0999">Mitochondrion inner membrane</keyword>
<evidence type="ECO:0000256" key="10">
    <source>
        <dbReference type="ARBA" id="ARBA00022946"/>
    </source>
</evidence>
<evidence type="ECO:0000313" key="19">
    <source>
        <dbReference type="Proteomes" id="UP000492820"/>
    </source>
</evidence>
<dbReference type="AlphaFoldDB" id="A0A068WFW3"/>
<evidence type="ECO:0000313" key="18">
    <source>
        <dbReference type="EMBL" id="CDS18997.1"/>
    </source>
</evidence>
<evidence type="ECO:0000256" key="17">
    <source>
        <dbReference type="SAM" id="Phobius"/>
    </source>
</evidence>
<evidence type="ECO:0000256" key="3">
    <source>
        <dbReference type="ARBA" id="ARBA00007152"/>
    </source>
</evidence>
<evidence type="ECO:0000256" key="15">
    <source>
        <dbReference type="ARBA" id="ARBA00032395"/>
    </source>
</evidence>
<dbReference type="Proteomes" id="UP000492820">
    <property type="component" value="Unassembled WGS sequence"/>
</dbReference>
<comment type="subunit">
    <text evidence="4">Complex I is composed of 45 different subunits.</text>
</comment>
<evidence type="ECO:0000256" key="12">
    <source>
        <dbReference type="ARBA" id="ARBA00022989"/>
    </source>
</evidence>
<dbReference type="GO" id="GO:0005743">
    <property type="term" value="C:mitochondrial inner membrane"/>
    <property type="evidence" value="ECO:0007669"/>
    <property type="project" value="UniProtKB-SubCell"/>
</dbReference>
<reference evidence="18 19" key="1">
    <citation type="journal article" date="2013" name="Nature">
        <title>The genomes of four tapeworm species reveal adaptations to parasitism.</title>
        <authorList>
            <person name="Tsai I.J."/>
            <person name="Zarowiecki M."/>
            <person name="Holroyd N."/>
            <person name="Garciarrubio A."/>
            <person name="Sanchez-Flores A."/>
            <person name="Brooks K.L."/>
            <person name="Tracey A."/>
            <person name="Bobes R.J."/>
            <person name="Fragoso G."/>
            <person name="Sciutto E."/>
            <person name="Aslett M."/>
            <person name="Beasley H."/>
            <person name="Bennett H.M."/>
            <person name="Cai J."/>
            <person name="Camicia F."/>
            <person name="Clark R."/>
            <person name="Cucher M."/>
            <person name="De Silva N."/>
            <person name="Day T.A."/>
            <person name="Deplazes P."/>
            <person name="Estrada K."/>
            <person name="Fernandez C."/>
            <person name="Holland P.W."/>
            <person name="Hou J."/>
            <person name="Hu S."/>
            <person name="Huckvale T."/>
            <person name="Hung S.S."/>
            <person name="Kamenetzky L."/>
            <person name="Keane J.A."/>
            <person name="Kiss F."/>
            <person name="Koziol U."/>
            <person name="Lambert O."/>
            <person name="Liu K."/>
            <person name="Luo X."/>
            <person name="Luo Y."/>
            <person name="Macchiaroli N."/>
            <person name="Nichol S."/>
            <person name="Paps J."/>
            <person name="Parkinson J."/>
            <person name="Pouchkina-Stantcheva N."/>
            <person name="Riddiford N."/>
            <person name="Rosenzvit M."/>
            <person name="Salinas G."/>
            <person name="Wasmuth J.D."/>
            <person name="Zamanian M."/>
            <person name="Zheng Y."/>
            <person name="Cai X."/>
            <person name="Soberon X."/>
            <person name="Olson P.D."/>
            <person name="Laclette J.P."/>
            <person name="Brehm K."/>
            <person name="Berriman M."/>
            <person name="Garciarrubio A."/>
            <person name="Bobes R.J."/>
            <person name="Fragoso G."/>
            <person name="Sanchez-Flores A."/>
            <person name="Estrada K."/>
            <person name="Cevallos M.A."/>
            <person name="Morett E."/>
            <person name="Gonzalez V."/>
            <person name="Portillo T."/>
            <person name="Ochoa-Leyva A."/>
            <person name="Jose M.V."/>
            <person name="Sciutto E."/>
            <person name="Landa A."/>
            <person name="Jimenez L."/>
            <person name="Valdes V."/>
            <person name="Carrero J.C."/>
            <person name="Larralde C."/>
            <person name="Morales-Montor J."/>
            <person name="Limon-Lason J."/>
            <person name="Soberon X."/>
            <person name="Laclette J.P."/>
        </authorList>
    </citation>
    <scope>NUCLEOTIDE SEQUENCE [LARGE SCALE GENOMIC DNA]</scope>
</reference>
<protein>
    <recommendedName>
        <fullName evidence="5">NADH dehydrogenase [ubiquinone] 1 beta subcomplex subunit 5, mitochondrial</fullName>
    </recommendedName>
    <alternativeName>
        <fullName evidence="16">Complex I-SGDH</fullName>
    </alternativeName>
    <alternativeName>
        <fullName evidence="15">NADH-ubiquinone oxidoreductase SGDH subunit</fullName>
    </alternativeName>
</protein>
<sequence>MLRGAGVVRSRFVAFTPFLRSYGVNFFKSDGEYAKKLWLKTHIFTLRCRNSSNRTMHVRQSKFVNEKFCDELHFFFMCGAVPCVLVAFIVNTLLGQAELVETPEDYEPHYWEYYKHPITRFISRHMMWSPQQVYENNLAYQKRAMESMELVAEEKWFQESELAHRDYRGWQFIPVNPAGVLRKGRLVFAIVCLLLSFLLAKARVSWALLSPRCIGTHSLLHIHVFQRNMPPTFFSFPFVQPSGVC</sequence>
<dbReference type="EMBL" id="LK028579">
    <property type="protein sequence ID" value="CDS18997.1"/>
    <property type="molecule type" value="Genomic_DNA"/>
</dbReference>
<evidence type="ECO:0000256" key="8">
    <source>
        <dbReference type="ARBA" id="ARBA00022692"/>
    </source>
</evidence>
<keyword evidence="6" id="KW-0813">Transport</keyword>
<evidence type="ECO:0000256" key="11">
    <source>
        <dbReference type="ARBA" id="ARBA00022982"/>
    </source>
</evidence>
<dbReference type="Pfam" id="PF09781">
    <property type="entry name" value="NDUF_B5"/>
    <property type="match status" value="1"/>
</dbReference>
<comment type="similarity">
    <text evidence="3">Belongs to the complex I NDUFB5 subunit family.</text>
</comment>
<comment type="subcellular location">
    <subcellularLocation>
        <location evidence="2">Mitochondrion inner membrane</location>
        <topology evidence="2">Single-pass membrane protein</topology>
    </subcellularLocation>
</comment>
<evidence type="ECO:0000256" key="6">
    <source>
        <dbReference type="ARBA" id="ARBA00022448"/>
    </source>
</evidence>
<reference evidence="18" key="2">
    <citation type="submission" date="2014-06" db="EMBL/GenBank/DDBJ databases">
        <authorList>
            <person name="Aslett M."/>
        </authorList>
    </citation>
    <scope>NUCLEOTIDE SEQUENCE</scope>
</reference>
<keyword evidence="11" id="KW-0249">Electron transport</keyword>
<keyword evidence="14 17" id="KW-0472">Membrane</keyword>
<reference evidence="20" key="3">
    <citation type="submission" date="2020-10" db="UniProtKB">
        <authorList>
            <consortium name="WormBaseParasite"/>
        </authorList>
    </citation>
    <scope>IDENTIFICATION</scope>
</reference>
<keyword evidence="7" id="KW-0679">Respiratory chain</keyword>
<comment type="function">
    <text evidence="1">Accessory subunit of the mitochondrial membrane respiratory chain NADH dehydrogenase (Complex I), that is believed not to be involved in catalysis. Complex I functions in the transfer of electrons from NADH to the respiratory chain. The immediate electron acceptor for the enzyme is believed to be ubiquinone.</text>
</comment>
<feature type="transmembrane region" description="Helical" evidence="17">
    <location>
        <begin position="72"/>
        <end position="94"/>
    </location>
</feature>
<name>A0A068WFW3_ECHGR</name>
<keyword evidence="8 17" id="KW-0812">Transmembrane</keyword>
<evidence type="ECO:0000256" key="1">
    <source>
        <dbReference type="ARBA" id="ARBA00003195"/>
    </source>
</evidence>
<evidence type="ECO:0000256" key="9">
    <source>
        <dbReference type="ARBA" id="ARBA00022792"/>
    </source>
</evidence>
<evidence type="ECO:0000256" key="4">
    <source>
        <dbReference type="ARBA" id="ARBA00011533"/>
    </source>
</evidence>
<proteinExistence type="inferred from homology"/>
<dbReference type="WBParaSite" id="EgrG_000427900">
    <property type="protein sequence ID" value="EgrG_000427900"/>
    <property type="gene ID" value="EgrG_000427900"/>
</dbReference>
<dbReference type="PANTHER" id="PTHR13178:SF0">
    <property type="entry name" value="NADH DEHYDROGENASE [UBIQUINONE] 1 BETA SUBCOMPLEX SUBUNIT 5, MITOCHONDRIAL"/>
    <property type="match status" value="1"/>
</dbReference>
<evidence type="ECO:0000256" key="7">
    <source>
        <dbReference type="ARBA" id="ARBA00022660"/>
    </source>
</evidence>
<keyword evidence="13" id="KW-0496">Mitochondrion</keyword>
<accession>A0A068WFW3</accession>
<evidence type="ECO:0000256" key="16">
    <source>
        <dbReference type="ARBA" id="ARBA00032550"/>
    </source>
</evidence>
<evidence type="ECO:0000256" key="13">
    <source>
        <dbReference type="ARBA" id="ARBA00023128"/>
    </source>
</evidence>
<gene>
    <name evidence="18" type="ORF">EgrG_000427900</name>
</gene>